<evidence type="ECO:0000256" key="1">
    <source>
        <dbReference type="SAM" id="MobiDB-lite"/>
    </source>
</evidence>
<feature type="region of interest" description="Disordered" evidence="1">
    <location>
        <begin position="1"/>
        <end position="21"/>
    </location>
</feature>
<evidence type="ECO:0000313" key="3">
    <source>
        <dbReference type="Proteomes" id="UP000324800"/>
    </source>
</evidence>
<reference evidence="2 3" key="1">
    <citation type="submission" date="2019-03" db="EMBL/GenBank/DDBJ databases">
        <title>Single cell metagenomics reveals metabolic interactions within the superorganism composed of flagellate Streblomastix strix and complex community of Bacteroidetes bacteria on its surface.</title>
        <authorList>
            <person name="Treitli S.C."/>
            <person name="Kolisko M."/>
            <person name="Husnik F."/>
            <person name="Keeling P."/>
            <person name="Hampl V."/>
        </authorList>
    </citation>
    <scope>NUCLEOTIDE SEQUENCE [LARGE SCALE GENOMIC DNA]</scope>
    <source>
        <strain evidence="2">ST1C</strain>
    </source>
</reference>
<protein>
    <submittedName>
        <fullName evidence="2">Uncharacterized protein</fullName>
    </submittedName>
</protein>
<feature type="non-terminal residue" evidence="2">
    <location>
        <position position="1"/>
    </location>
</feature>
<accession>A0A5J4VCQ8</accession>
<sequence>SDIKSDEEIELDEDFVLGEQK</sequence>
<name>A0A5J4VCQ8_9EUKA</name>
<proteinExistence type="predicted"/>
<evidence type="ECO:0000313" key="2">
    <source>
        <dbReference type="EMBL" id="KAA6380358.1"/>
    </source>
</evidence>
<organism evidence="2 3">
    <name type="scientific">Streblomastix strix</name>
    <dbReference type="NCBI Taxonomy" id="222440"/>
    <lineage>
        <taxon>Eukaryota</taxon>
        <taxon>Metamonada</taxon>
        <taxon>Preaxostyla</taxon>
        <taxon>Oxymonadida</taxon>
        <taxon>Streblomastigidae</taxon>
        <taxon>Streblomastix</taxon>
    </lineage>
</organism>
<dbReference type="AlphaFoldDB" id="A0A5J4VCQ8"/>
<dbReference type="Proteomes" id="UP000324800">
    <property type="component" value="Unassembled WGS sequence"/>
</dbReference>
<dbReference type="EMBL" id="SNRW01007949">
    <property type="protein sequence ID" value="KAA6380358.1"/>
    <property type="molecule type" value="Genomic_DNA"/>
</dbReference>
<comment type="caution">
    <text evidence="2">The sequence shown here is derived from an EMBL/GenBank/DDBJ whole genome shotgun (WGS) entry which is preliminary data.</text>
</comment>
<gene>
    <name evidence="2" type="ORF">EZS28_024114</name>
</gene>
<feature type="compositionally biased region" description="Acidic residues" evidence="1">
    <location>
        <begin position="7"/>
        <end position="21"/>
    </location>
</feature>